<organism evidence="1 2">
    <name type="scientific">Streptococcus ferus</name>
    <dbReference type="NCBI Taxonomy" id="1345"/>
    <lineage>
        <taxon>Bacteria</taxon>
        <taxon>Bacillati</taxon>
        <taxon>Bacillota</taxon>
        <taxon>Bacilli</taxon>
        <taxon>Lactobacillales</taxon>
        <taxon>Streptococcaceae</taxon>
        <taxon>Streptococcus</taxon>
    </lineage>
</organism>
<name>A0A2X3VHY4_9STRE</name>
<dbReference type="GO" id="GO:0003700">
    <property type="term" value="F:DNA-binding transcription factor activity"/>
    <property type="evidence" value="ECO:0007669"/>
    <property type="project" value="InterPro"/>
</dbReference>
<evidence type="ECO:0000313" key="2">
    <source>
        <dbReference type="Proteomes" id="UP000249495"/>
    </source>
</evidence>
<dbReference type="GO" id="GO:0006352">
    <property type="term" value="P:DNA-templated transcription initiation"/>
    <property type="evidence" value="ECO:0007669"/>
    <property type="project" value="InterPro"/>
</dbReference>
<dbReference type="KEGG" id="sfer:NCTC12278_01551"/>
<gene>
    <name evidence="1" type="ORF">NCTC12278_01551</name>
</gene>
<accession>A0A2X3VHY4</accession>
<keyword evidence="2" id="KW-1185">Reference proteome</keyword>
<protein>
    <submittedName>
        <fullName evidence="1">ComX1, transcriptional regulator of competence-specific genes</fullName>
    </submittedName>
</protein>
<sequence length="160" mass="18836">MSEDFEALFQKVRPIVYKFRRHYHHIQLWDRHDWEQEGMITLFQLVSSCPEVLENEAKLFIYFKTKFSNHLKDTLRKQLSQKRQFHQMAYEEIGEVGHSVAQGGLVLDEYVAYQEALAAYREGLSAEKSDQLNALIAGECFKGRAAMLRELEAVFQDFRE</sequence>
<dbReference type="STRING" id="1123303.GCA_000372425_01066"/>
<reference evidence="1 2" key="1">
    <citation type="submission" date="2018-06" db="EMBL/GenBank/DDBJ databases">
        <authorList>
            <consortium name="Pathogen Informatics"/>
            <person name="Doyle S."/>
        </authorList>
    </citation>
    <scope>NUCLEOTIDE SEQUENCE [LARGE SCALE GENOMIC DNA]</scope>
    <source>
        <strain evidence="1 2">NCTC12278</strain>
    </source>
</reference>
<evidence type="ECO:0000313" key="1">
    <source>
        <dbReference type="EMBL" id="SQF40970.1"/>
    </source>
</evidence>
<dbReference type="OrthoDB" id="1767844at2"/>
<dbReference type="AlphaFoldDB" id="A0A2X3VHY4"/>
<dbReference type="Proteomes" id="UP000249495">
    <property type="component" value="Chromosome 1"/>
</dbReference>
<dbReference type="EMBL" id="LS483343">
    <property type="protein sequence ID" value="SQF40970.1"/>
    <property type="molecule type" value="Genomic_DNA"/>
</dbReference>
<dbReference type="InterPro" id="IPR013325">
    <property type="entry name" value="RNA_pol_sigma_r2"/>
</dbReference>
<proteinExistence type="predicted"/>
<dbReference type="RefSeq" id="WP_018030395.1">
    <property type="nucleotide sequence ID" value="NZ_LS483343.1"/>
</dbReference>
<dbReference type="SUPFAM" id="SSF88946">
    <property type="entry name" value="Sigma2 domain of RNA polymerase sigma factors"/>
    <property type="match status" value="1"/>
</dbReference>